<proteinExistence type="predicted"/>
<reference evidence="1 2" key="1">
    <citation type="submission" date="2022-04" db="EMBL/GenBank/DDBJ databases">
        <title>Chromosome-level reference genomes for two strains of Caenorhabditis briggsae: an improved platform for comparative genomics.</title>
        <authorList>
            <person name="Stevens L."/>
            <person name="Andersen E."/>
        </authorList>
    </citation>
    <scope>NUCLEOTIDE SEQUENCE [LARGE SCALE GENOMIC DNA]</scope>
    <source>
        <strain evidence="1">VX34</strain>
        <tissue evidence="1">Whole-organism</tissue>
    </source>
</reference>
<evidence type="ECO:0000313" key="1">
    <source>
        <dbReference type="EMBL" id="UMM18447.1"/>
    </source>
</evidence>
<protein>
    <submittedName>
        <fullName evidence="1">Uncharacterized protein</fullName>
    </submittedName>
</protein>
<dbReference type="Proteomes" id="UP000829354">
    <property type="component" value="Chromosome II"/>
</dbReference>
<dbReference type="AlphaFoldDB" id="A0AAE9E9B4"/>
<gene>
    <name evidence="1" type="ORF">L5515_014512</name>
</gene>
<evidence type="ECO:0000313" key="2">
    <source>
        <dbReference type="Proteomes" id="UP000829354"/>
    </source>
</evidence>
<organism evidence="1 2">
    <name type="scientific">Caenorhabditis briggsae</name>
    <dbReference type="NCBI Taxonomy" id="6238"/>
    <lineage>
        <taxon>Eukaryota</taxon>
        <taxon>Metazoa</taxon>
        <taxon>Ecdysozoa</taxon>
        <taxon>Nematoda</taxon>
        <taxon>Chromadorea</taxon>
        <taxon>Rhabditida</taxon>
        <taxon>Rhabditina</taxon>
        <taxon>Rhabditomorpha</taxon>
        <taxon>Rhabditoidea</taxon>
        <taxon>Rhabditidae</taxon>
        <taxon>Peloderinae</taxon>
        <taxon>Caenorhabditis</taxon>
    </lineage>
</organism>
<name>A0AAE9E9B4_CAEBR</name>
<dbReference type="EMBL" id="CP092621">
    <property type="protein sequence ID" value="UMM18447.1"/>
    <property type="molecule type" value="Genomic_DNA"/>
</dbReference>
<keyword evidence="2" id="KW-1185">Reference proteome</keyword>
<sequence>MEQRVFRTARHQVLCLKNVPCAPIFLFQSSLFRKIRRISFGNSFMENLQLMVENLQLMMILSLKSFNWQICMTYQRQFEDRFGAIWKKNLKNKCLSEVTTISDIDHDCRPPGNEFIDFFFFNQSFFSISLMKFETLAADIDLNENFKTKASKAVRLFMAGDQIRRLFKQLHRHLIRPLGDDLMKETIRILDDEISKLEESDEKSLLKTVQRKLDCLMHFITDSWADLDE</sequence>
<accession>A0AAE9E9B4</accession>